<comment type="subcellular location">
    <subcellularLocation>
        <location evidence="5">Cytoplasm</location>
    </subcellularLocation>
</comment>
<evidence type="ECO:0000259" key="7">
    <source>
        <dbReference type="Pfam" id="PF13742"/>
    </source>
</evidence>
<dbReference type="GO" id="GO:0008855">
    <property type="term" value="F:exodeoxyribonuclease VII activity"/>
    <property type="evidence" value="ECO:0007669"/>
    <property type="project" value="UniProtKB-EC"/>
</dbReference>
<accession>A0ABU3CS55</accession>
<keyword evidence="3 5" id="KW-0378">Hydrolase</keyword>
<dbReference type="RefSeq" id="WP_311483365.1">
    <property type="nucleotide sequence ID" value="NZ_JAVRHP010000010.1"/>
</dbReference>
<dbReference type="NCBIfam" id="TIGR00237">
    <property type="entry name" value="xseA"/>
    <property type="match status" value="1"/>
</dbReference>
<dbReference type="InterPro" id="IPR020579">
    <property type="entry name" value="Exonuc_VII_lsu_C"/>
</dbReference>
<dbReference type="PANTHER" id="PTHR30008">
    <property type="entry name" value="EXODEOXYRIBONUCLEASE 7 LARGE SUBUNIT"/>
    <property type="match status" value="1"/>
</dbReference>
<comment type="similarity">
    <text evidence="5">Belongs to the XseA family.</text>
</comment>
<dbReference type="EMBL" id="JAVRHP010000010">
    <property type="protein sequence ID" value="MDT0649189.1"/>
    <property type="molecule type" value="Genomic_DNA"/>
</dbReference>
<dbReference type="InterPro" id="IPR003753">
    <property type="entry name" value="Exonuc_VII_L"/>
</dbReference>
<gene>
    <name evidence="8" type="primary">xseA</name>
    <name evidence="8" type="ORF">RM529_03485</name>
</gene>
<protein>
    <recommendedName>
        <fullName evidence="5">Exodeoxyribonuclease 7 large subunit</fullName>
        <ecNumber evidence="5">3.1.11.6</ecNumber>
    </recommendedName>
</protein>
<reference evidence="8 9" key="1">
    <citation type="submission" date="2023-09" db="EMBL/GenBank/DDBJ databases">
        <authorList>
            <person name="Rey-Velasco X."/>
        </authorList>
    </citation>
    <scope>NUCLEOTIDE SEQUENCE [LARGE SCALE GENOMIC DNA]</scope>
    <source>
        <strain evidence="8 9">F297</strain>
    </source>
</reference>
<evidence type="ECO:0000256" key="5">
    <source>
        <dbReference type="RuleBase" id="RU004355"/>
    </source>
</evidence>
<sequence length="442" mass="50632">MSEKKIFSLSSLSRSIEKVIHTHCNKIVWIKAEIVKLNHYPKSGHCYPTLVEKKNGKVIAEMRGNIWASHFEKINTKFKAVLKEEIKNDMTVVIQGAVTYHPTHGLALNIIDIDPEYTLGELAREKAETIERLKAENIFAENQNLSLPDLPKTIAVISVETSKGYQDFLDVIDKNPWGYKFHHLLFPAILQGERSVKMILEQLENIRKYQETFDAVAIIRGGGGEIGLSSFDNYLLAKRIATFPLPVLTGIGHASNETVSELVSYQGFITPTKIAEFLLQKYHDFAMPLKEAEQKIQNHTAWLFKDKKNNLKETARLFSSFIQRSLDHSKAELNQYVFQLKNFSRVTIEEQKINLLQTQKGIAALAQKPITEERRNLKFTQEKINMLSPENILKRGFSITRQNGKIIRNTEELEPEILLETQLYSGKIISRIERSTKKPEND</sequence>
<dbReference type="Proteomes" id="UP001248819">
    <property type="component" value="Unassembled WGS sequence"/>
</dbReference>
<evidence type="ECO:0000256" key="4">
    <source>
        <dbReference type="ARBA" id="ARBA00022839"/>
    </source>
</evidence>
<keyword evidence="9" id="KW-1185">Reference proteome</keyword>
<dbReference type="EC" id="3.1.11.6" evidence="5"/>
<feature type="domain" description="OB-fold nucleic acid binding" evidence="7">
    <location>
        <begin position="7"/>
        <end position="113"/>
    </location>
</feature>
<dbReference type="PANTHER" id="PTHR30008:SF0">
    <property type="entry name" value="EXODEOXYRIBONUCLEASE 7 LARGE SUBUNIT"/>
    <property type="match status" value="1"/>
</dbReference>
<dbReference type="CDD" id="cd04489">
    <property type="entry name" value="ExoVII_LU_OBF"/>
    <property type="match status" value="1"/>
</dbReference>
<evidence type="ECO:0000313" key="8">
    <source>
        <dbReference type="EMBL" id="MDT0649189.1"/>
    </source>
</evidence>
<keyword evidence="2 5" id="KW-0540">Nuclease</keyword>
<evidence type="ECO:0000256" key="1">
    <source>
        <dbReference type="ARBA" id="ARBA00022490"/>
    </source>
</evidence>
<dbReference type="InterPro" id="IPR025824">
    <property type="entry name" value="OB-fold_nuc-bd_dom"/>
</dbReference>
<name>A0ABU3CS55_9FLAO</name>
<comment type="catalytic activity">
    <reaction evidence="5">
        <text>Exonucleolytic cleavage in either 5'- to 3'- or 3'- to 5'-direction to yield nucleoside 5'-phosphates.</text>
        <dbReference type="EC" id="3.1.11.6"/>
    </reaction>
</comment>
<evidence type="ECO:0000256" key="2">
    <source>
        <dbReference type="ARBA" id="ARBA00022722"/>
    </source>
</evidence>
<keyword evidence="4 5" id="KW-0269">Exonuclease</keyword>
<comment type="caution">
    <text evidence="8">The sequence shown here is derived from an EMBL/GenBank/DDBJ whole genome shotgun (WGS) entry which is preliminary data.</text>
</comment>
<evidence type="ECO:0000256" key="3">
    <source>
        <dbReference type="ARBA" id="ARBA00022801"/>
    </source>
</evidence>
<evidence type="ECO:0000259" key="6">
    <source>
        <dbReference type="Pfam" id="PF02601"/>
    </source>
</evidence>
<dbReference type="Pfam" id="PF02601">
    <property type="entry name" value="Exonuc_VII_L"/>
    <property type="match status" value="1"/>
</dbReference>
<keyword evidence="1" id="KW-0963">Cytoplasm</keyword>
<evidence type="ECO:0000313" key="9">
    <source>
        <dbReference type="Proteomes" id="UP001248819"/>
    </source>
</evidence>
<proteinExistence type="inferred from homology"/>
<feature type="domain" description="Exonuclease VII large subunit C-terminal" evidence="6">
    <location>
        <begin position="138"/>
        <end position="429"/>
    </location>
</feature>
<dbReference type="Pfam" id="PF13742">
    <property type="entry name" value="tRNA_anti_2"/>
    <property type="match status" value="1"/>
</dbReference>
<organism evidence="8 9">
    <name type="scientific">Autumnicola edwardsiae</name>
    <dbReference type="NCBI Taxonomy" id="3075594"/>
    <lineage>
        <taxon>Bacteria</taxon>
        <taxon>Pseudomonadati</taxon>
        <taxon>Bacteroidota</taxon>
        <taxon>Flavobacteriia</taxon>
        <taxon>Flavobacteriales</taxon>
        <taxon>Flavobacteriaceae</taxon>
        <taxon>Autumnicola</taxon>
    </lineage>
</organism>